<dbReference type="PROSITE" id="PS50053">
    <property type="entry name" value="UBIQUITIN_2"/>
    <property type="match status" value="1"/>
</dbReference>
<dbReference type="EMBL" id="JBAMIC010000021">
    <property type="protein sequence ID" value="KAK7093079.1"/>
    <property type="molecule type" value="Genomic_DNA"/>
</dbReference>
<feature type="compositionally biased region" description="Polar residues" evidence="1">
    <location>
        <begin position="83"/>
        <end position="102"/>
    </location>
</feature>
<evidence type="ECO:0000313" key="4">
    <source>
        <dbReference type="EMBL" id="KAK7093079.1"/>
    </source>
</evidence>
<reference evidence="4 5" key="1">
    <citation type="submission" date="2024-02" db="EMBL/GenBank/DDBJ databases">
        <title>Chromosome-scale genome assembly of the rough periwinkle Littorina saxatilis.</title>
        <authorList>
            <person name="De Jode A."/>
            <person name="Faria R."/>
            <person name="Formenti G."/>
            <person name="Sims Y."/>
            <person name="Smith T.P."/>
            <person name="Tracey A."/>
            <person name="Wood J.M.D."/>
            <person name="Zagrodzka Z.B."/>
            <person name="Johannesson K."/>
            <person name="Butlin R.K."/>
            <person name="Leder E.H."/>
        </authorList>
    </citation>
    <scope>NUCLEOTIDE SEQUENCE [LARGE SCALE GENOMIC DNA]</scope>
    <source>
        <strain evidence="4">Snail1</strain>
        <tissue evidence="4">Muscle</tissue>
    </source>
</reference>
<feature type="compositionally biased region" description="Polar residues" evidence="1">
    <location>
        <begin position="305"/>
        <end position="320"/>
    </location>
</feature>
<evidence type="ECO:0000313" key="5">
    <source>
        <dbReference type="Proteomes" id="UP001374579"/>
    </source>
</evidence>
<accession>A0AAN9G329</accession>
<feature type="transmembrane region" description="Helical" evidence="2">
    <location>
        <begin position="503"/>
        <end position="524"/>
    </location>
</feature>
<dbReference type="InterPro" id="IPR040352">
    <property type="entry name" value="TMUB1/2"/>
</dbReference>
<feature type="compositionally biased region" description="Polar residues" evidence="1">
    <location>
        <begin position="136"/>
        <end position="152"/>
    </location>
</feature>
<feature type="transmembrane region" description="Helical" evidence="2">
    <location>
        <begin position="12"/>
        <end position="29"/>
    </location>
</feature>
<keyword evidence="2" id="KW-0472">Membrane</keyword>
<dbReference type="SUPFAM" id="SSF54236">
    <property type="entry name" value="Ubiquitin-like"/>
    <property type="match status" value="1"/>
</dbReference>
<dbReference type="PANTHER" id="PTHR14557">
    <property type="entry name" value="PROTEIN C7ORF21"/>
    <property type="match status" value="1"/>
</dbReference>
<protein>
    <recommendedName>
        <fullName evidence="3">Ubiquitin-like domain-containing protein</fullName>
    </recommendedName>
</protein>
<organism evidence="4 5">
    <name type="scientific">Littorina saxatilis</name>
    <dbReference type="NCBI Taxonomy" id="31220"/>
    <lineage>
        <taxon>Eukaryota</taxon>
        <taxon>Metazoa</taxon>
        <taxon>Spiralia</taxon>
        <taxon>Lophotrochozoa</taxon>
        <taxon>Mollusca</taxon>
        <taxon>Gastropoda</taxon>
        <taxon>Caenogastropoda</taxon>
        <taxon>Littorinimorpha</taxon>
        <taxon>Littorinoidea</taxon>
        <taxon>Littorinidae</taxon>
        <taxon>Littorina</taxon>
    </lineage>
</organism>
<dbReference type="PANTHER" id="PTHR14557:SF5">
    <property type="entry name" value="UBIQUITIN-LIKE DOMAIN-CONTAINING PROTEIN"/>
    <property type="match status" value="1"/>
</dbReference>
<dbReference type="InterPro" id="IPR000626">
    <property type="entry name" value="Ubiquitin-like_dom"/>
</dbReference>
<evidence type="ECO:0000256" key="1">
    <source>
        <dbReference type="SAM" id="MobiDB-lite"/>
    </source>
</evidence>
<feature type="domain" description="Ubiquitin-like" evidence="3">
    <location>
        <begin position="384"/>
        <end position="460"/>
    </location>
</feature>
<feature type="compositionally biased region" description="Polar residues" evidence="1">
    <location>
        <begin position="361"/>
        <end position="377"/>
    </location>
</feature>
<comment type="caution">
    <text evidence="4">The sequence shown here is derived from an EMBL/GenBank/DDBJ whole genome shotgun (WGS) entry which is preliminary data.</text>
</comment>
<keyword evidence="5" id="KW-1185">Reference proteome</keyword>
<proteinExistence type="predicted"/>
<sequence>MSLIEGVGDEVTVGVSVFVVLCLVLLAWFSTHTRDIPFVSIIVVELSQRRNRNRNNGDNAVSGEEGASTQQQLNSGGEIEGVGSTNTEEGVGSNNNAQTSSDNEGESGPSASTKNVVPDYSGKPSCDTDTDKDSQTLETVSNTQGQGSISAETTEENKLTEKAAELLENTTPVSTIDTDSFQSQSRTVVENISSPVSEEEAVAVTIPEFKADKDSSDEVRRRRVAYFQSGKDSIASEAGSDGRSCGGADSEQSSVGAQSQAGSDNVSLTQTPSSTAGGVYGRHTTSAPPYSPHSERAKEPEPSAFTATVVGTSLPPTVSGTPGVVSESPANEATPSPDGVSTSATTMEAEVPAGAGLSPNAGGSTVTDETAPTGDNTTGEEEQIRVRLKYLNDTQRLVYAHPHETVGNFRRLHFTSELEDNQIVRFIFNGQDLRNDLSTLRAYNVLDNSVIHCLITQNRQEEETSGPPQRGEEEGPQMGELLYPVFGLILGLVWYMRFSYKQWFNAVSTVSLAGVSFVYLLAFFSSIRHRRQPRQHLD</sequence>
<keyword evidence="2" id="KW-0812">Transmembrane</keyword>
<dbReference type="Gene3D" id="3.10.20.90">
    <property type="entry name" value="Phosphatidylinositol 3-kinase Catalytic Subunit, Chain A, domain 1"/>
    <property type="match status" value="1"/>
</dbReference>
<dbReference type="Proteomes" id="UP001374579">
    <property type="component" value="Unassembled WGS sequence"/>
</dbReference>
<feature type="compositionally biased region" description="Polar residues" evidence="1">
    <location>
        <begin position="264"/>
        <end position="276"/>
    </location>
</feature>
<keyword evidence="2" id="KW-1133">Transmembrane helix</keyword>
<name>A0AAN9G329_9CAEN</name>
<dbReference type="GO" id="GO:0036503">
    <property type="term" value="P:ERAD pathway"/>
    <property type="evidence" value="ECO:0007669"/>
    <property type="project" value="InterPro"/>
</dbReference>
<gene>
    <name evidence="4" type="ORF">V1264_008730</name>
</gene>
<dbReference type="AlphaFoldDB" id="A0AAN9G329"/>
<feature type="region of interest" description="Disordered" evidence="1">
    <location>
        <begin position="227"/>
        <end position="382"/>
    </location>
</feature>
<dbReference type="InterPro" id="IPR029071">
    <property type="entry name" value="Ubiquitin-like_domsf"/>
</dbReference>
<evidence type="ECO:0000256" key="2">
    <source>
        <dbReference type="SAM" id="Phobius"/>
    </source>
</evidence>
<dbReference type="CDD" id="cd17057">
    <property type="entry name" value="Ubl_TMUB1_like"/>
    <property type="match status" value="1"/>
</dbReference>
<feature type="compositionally biased region" description="Low complexity" evidence="1">
    <location>
        <begin position="250"/>
        <end position="263"/>
    </location>
</feature>
<feature type="region of interest" description="Disordered" evidence="1">
    <location>
        <begin position="52"/>
        <end position="155"/>
    </location>
</feature>
<dbReference type="SMART" id="SM00213">
    <property type="entry name" value="UBQ"/>
    <property type="match status" value="1"/>
</dbReference>
<evidence type="ECO:0000259" key="3">
    <source>
        <dbReference type="PROSITE" id="PS50053"/>
    </source>
</evidence>
<feature type="compositionally biased region" description="Polar residues" evidence="1">
    <location>
        <begin position="328"/>
        <end position="346"/>
    </location>
</feature>